<keyword evidence="1" id="KW-1133">Transmembrane helix</keyword>
<accession>A0ABQ2AZT7</accession>
<name>A0ABQ2AZT7_9MICC</name>
<sequence>MPHLAAIDWLGDSQEIAVSLLLGWSYLMAGLMTMDAMLLALWAMEVDWGKYWRRK</sequence>
<evidence type="ECO:0000313" key="3">
    <source>
        <dbReference type="Proteomes" id="UP000643279"/>
    </source>
</evidence>
<evidence type="ECO:0000256" key="1">
    <source>
        <dbReference type="SAM" id="Phobius"/>
    </source>
</evidence>
<dbReference type="Proteomes" id="UP000643279">
    <property type="component" value="Unassembled WGS sequence"/>
</dbReference>
<evidence type="ECO:0000313" key="2">
    <source>
        <dbReference type="EMBL" id="GGI00479.1"/>
    </source>
</evidence>
<proteinExistence type="predicted"/>
<feature type="transmembrane region" description="Helical" evidence="1">
    <location>
        <begin position="20"/>
        <end position="44"/>
    </location>
</feature>
<dbReference type="EMBL" id="BMFW01000027">
    <property type="protein sequence ID" value="GGI00479.1"/>
    <property type="molecule type" value="Genomic_DNA"/>
</dbReference>
<protein>
    <submittedName>
        <fullName evidence="2">Uncharacterized protein</fullName>
    </submittedName>
</protein>
<gene>
    <name evidence="2" type="ORF">GCM10007170_37710</name>
</gene>
<keyword evidence="3" id="KW-1185">Reference proteome</keyword>
<organism evidence="2 3">
    <name type="scientific">Arthrobacter liuii</name>
    <dbReference type="NCBI Taxonomy" id="1476996"/>
    <lineage>
        <taxon>Bacteria</taxon>
        <taxon>Bacillati</taxon>
        <taxon>Actinomycetota</taxon>
        <taxon>Actinomycetes</taxon>
        <taxon>Micrococcales</taxon>
        <taxon>Micrococcaceae</taxon>
        <taxon>Arthrobacter</taxon>
    </lineage>
</organism>
<keyword evidence="1" id="KW-0472">Membrane</keyword>
<reference evidence="3" key="1">
    <citation type="journal article" date="2019" name="Int. J. Syst. Evol. Microbiol.">
        <title>The Global Catalogue of Microorganisms (GCM) 10K type strain sequencing project: providing services to taxonomists for standard genome sequencing and annotation.</title>
        <authorList>
            <consortium name="The Broad Institute Genomics Platform"/>
            <consortium name="The Broad Institute Genome Sequencing Center for Infectious Disease"/>
            <person name="Wu L."/>
            <person name="Ma J."/>
        </authorList>
    </citation>
    <scope>NUCLEOTIDE SEQUENCE [LARGE SCALE GENOMIC DNA]</scope>
    <source>
        <strain evidence="3">CGMCC 1.12778</strain>
    </source>
</reference>
<keyword evidence="1" id="KW-0812">Transmembrane</keyword>
<comment type="caution">
    <text evidence="2">The sequence shown here is derived from an EMBL/GenBank/DDBJ whole genome shotgun (WGS) entry which is preliminary data.</text>
</comment>